<dbReference type="EMBL" id="CP041241">
    <property type="protein sequence ID" value="QLL65012.1"/>
    <property type="molecule type" value="Genomic_DNA"/>
</dbReference>
<dbReference type="Pfam" id="PF09678">
    <property type="entry name" value="Caa3_CtaG"/>
    <property type="match status" value="1"/>
</dbReference>
<reference evidence="6 7" key="1">
    <citation type="submission" date="2019-06" db="EMBL/GenBank/DDBJ databases">
        <title>Complete genome sequence of Ensifer mexicanus ITTG R7 isolated from nodules of Acacia angustissima (Mill.) Kuntze.</title>
        <authorList>
            <person name="Rincon-Rosales R."/>
            <person name="Rogel M.A."/>
            <person name="Guerrero G."/>
            <person name="Rincon-Molina C.I."/>
            <person name="Lopez-Lopez A."/>
            <person name="Martinez-Romero E."/>
        </authorList>
    </citation>
    <scope>NUCLEOTIDE SEQUENCE [LARGE SCALE GENOMIC DNA]</scope>
    <source>
        <strain evidence="6 7">ITTG R7</strain>
        <plasmid evidence="7">pemeittgr7c</plasmid>
    </source>
</reference>
<evidence type="ECO:0000256" key="4">
    <source>
        <dbReference type="ARBA" id="ARBA00022989"/>
    </source>
</evidence>
<proteinExistence type="predicted"/>
<evidence type="ECO:0000256" key="5">
    <source>
        <dbReference type="ARBA" id="ARBA00023136"/>
    </source>
</evidence>
<dbReference type="KEGG" id="emx:FKV68_26960"/>
<evidence type="ECO:0000256" key="3">
    <source>
        <dbReference type="ARBA" id="ARBA00022692"/>
    </source>
</evidence>
<evidence type="ECO:0000313" key="7">
    <source>
        <dbReference type="Proteomes" id="UP000510721"/>
    </source>
</evidence>
<protein>
    <submittedName>
        <fullName evidence="6">Cytochrome c oxidase assembly protein</fullName>
    </submittedName>
</protein>
<name>A0A859QHE9_9HYPH</name>
<accession>A0A859QHE9</accession>
<geneLocation type="plasmid" evidence="7">
    <name>pemeittgr7c</name>
</geneLocation>
<keyword evidence="5" id="KW-0472">Membrane</keyword>
<sequence>MRRITLLSGVMLLALIAGGSLLPGSQGSFAGHMLAHMGIVAMAAPLLAVGLSERRIHRSVAALLFAPATPLIASLVELVVVWTWHTPILRAFARTNVIALLLEQATFLAAGLFLWLTSVGQCGGRERATPPTGVFALLLTSVHMTLMGVLLALSPRPLYGTGFVVCFGAPISPQQDQVLGGIIMLATGAVVYLAGGLVLLARLLAPDNQRKAEG</sequence>
<evidence type="ECO:0000256" key="2">
    <source>
        <dbReference type="ARBA" id="ARBA00022475"/>
    </source>
</evidence>
<dbReference type="Proteomes" id="UP000510721">
    <property type="component" value="Plasmid pEmeITTGR7c"/>
</dbReference>
<comment type="subcellular location">
    <subcellularLocation>
        <location evidence="1">Cell membrane</location>
        <topology evidence="1">Multi-pass membrane protein</topology>
    </subcellularLocation>
</comment>
<dbReference type="RefSeq" id="WP_180943477.1">
    <property type="nucleotide sequence ID" value="NZ_CP041241.1"/>
</dbReference>
<keyword evidence="2" id="KW-1003">Cell membrane</keyword>
<dbReference type="InterPro" id="IPR019108">
    <property type="entry name" value="Caa3_assmbl_CtaG-rel"/>
</dbReference>
<evidence type="ECO:0000256" key="1">
    <source>
        <dbReference type="ARBA" id="ARBA00004651"/>
    </source>
</evidence>
<organism evidence="6 7">
    <name type="scientific">Sinorhizobium mexicanum</name>
    <dbReference type="NCBI Taxonomy" id="375549"/>
    <lineage>
        <taxon>Bacteria</taxon>
        <taxon>Pseudomonadati</taxon>
        <taxon>Pseudomonadota</taxon>
        <taxon>Alphaproteobacteria</taxon>
        <taxon>Hyphomicrobiales</taxon>
        <taxon>Rhizobiaceae</taxon>
        <taxon>Sinorhizobium/Ensifer group</taxon>
        <taxon>Sinorhizobium</taxon>
    </lineage>
</organism>
<keyword evidence="4" id="KW-1133">Transmembrane helix</keyword>
<keyword evidence="3" id="KW-0812">Transmembrane</keyword>
<gene>
    <name evidence="6" type="ORF">FKV68_26960</name>
</gene>
<evidence type="ECO:0000313" key="6">
    <source>
        <dbReference type="EMBL" id="QLL65012.1"/>
    </source>
</evidence>
<keyword evidence="7" id="KW-1185">Reference proteome</keyword>
<dbReference type="AlphaFoldDB" id="A0A859QHE9"/>
<keyword evidence="6" id="KW-0614">Plasmid</keyword>
<dbReference type="GO" id="GO:0005886">
    <property type="term" value="C:plasma membrane"/>
    <property type="evidence" value="ECO:0007669"/>
    <property type="project" value="UniProtKB-SubCell"/>
</dbReference>